<feature type="transmembrane region" description="Helical" evidence="1">
    <location>
        <begin position="92"/>
        <end position="124"/>
    </location>
</feature>
<reference evidence="2" key="1">
    <citation type="submission" date="2022-11" db="EMBL/GenBank/DDBJ databases">
        <authorList>
            <person name="Kikuchi T."/>
        </authorList>
    </citation>
    <scope>NUCLEOTIDE SEQUENCE</scope>
    <source>
        <strain evidence="2">PS1010</strain>
    </source>
</reference>
<feature type="transmembrane region" description="Helical" evidence="1">
    <location>
        <begin position="130"/>
        <end position="151"/>
    </location>
</feature>
<evidence type="ECO:0008006" key="4">
    <source>
        <dbReference type="Google" id="ProtNLM"/>
    </source>
</evidence>
<proteinExistence type="predicted"/>
<dbReference type="SUPFAM" id="SSF81321">
    <property type="entry name" value="Family A G protein-coupled receptor-like"/>
    <property type="match status" value="1"/>
</dbReference>
<comment type="caution">
    <text evidence="2">The sequence shown here is derived from an EMBL/GenBank/DDBJ whole genome shotgun (WGS) entry which is preliminary data.</text>
</comment>
<accession>A0A9P1J0M6</accession>
<evidence type="ECO:0000313" key="3">
    <source>
        <dbReference type="Proteomes" id="UP001152747"/>
    </source>
</evidence>
<keyword evidence="1" id="KW-0812">Transmembrane</keyword>
<evidence type="ECO:0000256" key="1">
    <source>
        <dbReference type="SAM" id="Phobius"/>
    </source>
</evidence>
<dbReference type="GO" id="GO:0042048">
    <property type="term" value="P:olfactory behavior"/>
    <property type="evidence" value="ECO:0007669"/>
    <property type="project" value="TreeGrafter"/>
</dbReference>
<keyword evidence="1" id="KW-0472">Membrane</keyword>
<dbReference type="AlphaFoldDB" id="A0A9P1J0M6"/>
<gene>
    <name evidence="2" type="ORF">CAMP_LOCUS18568</name>
</gene>
<dbReference type="EMBL" id="CANHGI010000006">
    <property type="protein sequence ID" value="CAI5455931.1"/>
    <property type="molecule type" value="Genomic_DNA"/>
</dbReference>
<dbReference type="Proteomes" id="UP001152747">
    <property type="component" value="Unassembled WGS sequence"/>
</dbReference>
<evidence type="ECO:0000313" key="2">
    <source>
        <dbReference type="EMBL" id="CAI5455931.1"/>
    </source>
</evidence>
<protein>
    <recommendedName>
        <fullName evidence="4">7TM GPCR serpentine receptor class x (Srx) domain-containing protein</fullName>
    </recommendedName>
</protein>
<dbReference type="GO" id="GO:0005886">
    <property type="term" value="C:plasma membrane"/>
    <property type="evidence" value="ECO:0007669"/>
    <property type="project" value="TreeGrafter"/>
</dbReference>
<organism evidence="2 3">
    <name type="scientific">Caenorhabditis angaria</name>
    <dbReference type="NCBI Taxonomy" id="860376"/>
    <lineage>
        <taxon>Eukaryota</taxon>
        <taxon>Metazoa</taxon>
        <taxon>Ecdysozoa</taxon>
        <taxon>Nematoda</taxon>
        <taxon>Chromadorea</taxon>
        <taxon>Rhabditida</taxon>
        <taxon>Rhabditina</taxon>
        <taxon>Rhabditomorpha</taxon>
        <taxon>Rhabditoidea</taxon>
        <taxon>Rhabditidae</taxon>
        <taxon>Peloderinae</taxon>
        <taxon>Caenorhabditis</taxon>
    </lineage>
</organism>
<feature type="transmembrane region" description="Helical" evidence="1">
    <location>
        <begin position="47"/>
        <end position="72"/>
    </location>
</feature>
<dbReference type="InterPro" id="IPR019428">
    <property type="entry name" value="7TM_GPCR_serpentine_rcpt_Str"/>
</dbReference>
<keyword evidence="1" id="KW-1133">Transmembrane helix</keyword>
<keyword evidence="3" id="KW-1185">Reference proteome</keyword>
<sequence length="181" mass="20777">MNTDEKKNEVSRELGTLFDQSMTYLAVILWIIDKKTGEKHWNYLDVAVSSACFILVVLCMFIIIFCVSMICWKINSKEVYYSKKMRKSNCRLTMTIVFQVSITCFMMFIPLGLLMICPMFGIEIANLKNILTASIVFYPAVEAIITIFIIGDFRNALFCRKPGPRNLQNVKSSGKSMETKF</sequence>
<dbReference type="Pfam" id="PF10326">
    <property type="entry name" value="7TM_GPCR_Str"/>
    <property type="match status" value="1"/>
</dbReference>
<feature type="transmembrane region" description="Helical" evidence="1">
    <location>
        <begin position="14"/>
        <end position="32"/>
    </location>
</feature>
<dbReference type="PANTHER" id="PTHR22943:SF248">
    <property type="entry name" value="SEVEN TM RECEPTOR"/>
    <property type="match status" value="1"/>
</dbReference>
<dbReference type="Gene3D" id="1.20.1070.10">
    <property type="entry name" value="Rhodopsin 7-helix transmembrane proteins"/>
    <property type="match status" value="1"/>
</dbReference>
<name>A0A9P1J0M6_9PELO</name>
<dbReference type="GO" id="GO:0038022">
    <property type="term" value="F:G protein-coupled olfactory receptor activity"/>
    <property type="evidence" value="ECO:0007669"/>
    <property type="project" value="TreeGrafter"/>
</dbReference>
<dbReference type="PANTHER" id="PTHR22943">
    <property type="entry name" value="7-TRANSMEMBRANE DOMAIN RECEPTOR C.ELEGANS"/>
    <property type="match status" value="1"/>
</dbReference>